<feature type="domain" description="PBP" evidence="3">
    <location>
        <begin position="20"/>
        <end position="308"/>
    </location>
</feature>
<dbReference type="AlphaFoldDB" id="A0A8G2BHG5"/>
<dbReference type="PANTHER" id="PTHR30570">
    <property type="entry name" value="PERIPLASMIC PHOSPHATE BINDING COMPONENT OF PHOSPHATE ABC TRANSPORTER"/>
    <property type="match status" value="1"/>
</dbReference>
<dbReference type="EMBL" id="FNBW01000006">
    <property type="protein sequence ID" value="SDF74395.1"/>
    <property type="molecule type" value="Genomic_DNA"/>
</dbReference>
<dbReference type="SUPFAM" id="SSF53850">
    <property type="entry name" value="Periplasmic binding protein-like II"/>
    <property type="match status" value="1"/>
</dbReference>
<evidence type="ECO:0000259" key="3">
    <source>
        <dbReference type="Pfam" id="PF12849"/>
    </source>
</evidence>
<keyword evidence="1 2" id="KW-0732">Signal</keyword>
<evidence type="ECO:0000256" key="1">
    <source>
        <dbReference type="ARBA" id="ARBA00022729"/>
    </source>
</evidence>
<feature type="signal peptide" evidence="2">
    <location>
        <begin position="1"/>
        <end position="23"/>
    </location>
</feature>
<dbReference type="PANTHER" id="PTHR30570:SF1">
    <property type="entry name" value="PHOSPHATE-BINDING PROTEIN PSTS"/>
    <property type="match status" value="1"/>
</dbReference>
<reference evidence="4 5" key="1">
    <citation type="submission" date="2016-10" db="EMBL/GenBank/DDBJ databases">
        <authorList>
            <person name="Varghese N."/>
            <person name="Submissions S."/>
        </authorList>
    </citation>
    <scope>NUCLEOTIDE SEQUENCE [LARGE SCALE GENOMIC DNA]</scope>
    <source>
        <strain evidence="4 5">DSM 18839</strain>
    </source>
</reference>
<organism evidence="4 5">
    <name type="scientific">Thalassobaculum litoreum DSM 18839</name>
    <dbReference type="NCBI Taxonomy" id="1123362"/>
    <lineage>
        <taxon>Bacteria</taxon>
        <taxon>Pseudomonadati</taxon>
        <taxon>Pseudomonadota</taxon>
        <taxon>Alphaproteobacteria</taxon>
        <taxon>Rhodospirillales</taxon>
        <taxon>Thalassobaculaceae</taxon>
        <taxon>Thalassobaculum</taxon>
    </lineage>
</organism>
<dbReference type="InterPro" id="IPR050811">
    <property type="entry name" value="Phosphate_ABC_transporter"/>
</dbReference>
<dbReference type="Gene3D" id="3.40.190.10">
    <property type="entry name" value="Periplasmic binding protein-like II"/>
    <property type="match status" value="2"/>
</dbReference>
<sequence>MTFSFGKAVAIAALGVVAMTAQAEARDQIRIVGSSTVFPFATVVAENFGKTTGFKTPVIESTGSGGGLKLFCQGVGTEHPDITNASRRIKKSEVELCASNGVTDITEIKIGFDGIVLANAKASETYKLSRKDIFLALAKEVPVDGKLVANPYTKWSEINPDLPDTEIEVLGPPPTSGTRDAFVELVMEVGAEEIPFLKDLAKSDKDKFKQVFGSMREDGKFIEAGENDNLIVQKLEANPSALGIFGFSFLDQNADKVHGSVIEGNAPTFDAIADGSYPVSRSLFFYMKNAHVGVIPGMKEFVAEFTSEKAAGQEGYLTDKGLIPLPEADLEKYRTAGEQLTNLSL</sequence>
<protein>
    <submittedName>
        <fullName evidence="4">Phosphate ABC transporter substrate-binding protein, PhoT family</fullName>
    </submittedName>
</protein>
<proteinExistence type="predicted"/>
<dbReference type="InterPro" id="IPR024370">
    <property type="entry name" value="PBP_domain"/>
</dbReference>
<evidence type="ECO:0000313" key="4">
    <source>
        <dbReference type="EMBL" id="SDF74395.1"/>
    </source>
</evidence>
<dbReference type="Proteomes" id="UP000198615">
    <property type="component" value="Unassembled WGS sequence"/>
</dbReference>
<evidence type="ECO:0000313" key="5">
    <source>
        <dbReference type="Proteomes" id="UP000198615"/>
    </source>
</evidence>
<evidence type="ECO:0000256" key="2">
    <source>
        <dbReference type="SAM" id="SignalP"/>
    </source>
</evidence>
<accession>A0A8G2BHG5</accession>
<feature type="chain" id="PRO_5034046141" evidence="2">
    <location>
        <begin position="24"/>
        <end position="345"/>
    </location>
</feature>
<comment type="caution">
    <text evidence="4">The sequence shown here is derived from an EMBL/GenBank/DDBJ whole genome shotgun (WGS) entry which is preliminary data.</text>
</comment>
<dbReference type="Pfam" id="PF12849">
    <property type="entry name" value="PBP_like_2"/>
    <property type="match status" value="1"/>
</dbReference>
<keyword evidence="5" id="KW-1185">Reference proteome</keyword>
<dbReference type="OrthoDB" id="9790048at2"/>
<dbReference type="RefSeq" id="WP_028796169.1">
    <property type="nucleotide sequence ID" value="NZ_FNBW01000006.1"/>
</dbReference>
<dbReference type="CDD" id="cd13654">
    <property type="entry name" value="PBP2_phosphate_like_2"/>
    <property type="match status" value="1"/>
</dbReference>
<gene>
    <name evidence="4" type="ORF">SAMN05660686_02158</name>
</gene>
<name>A0A8G2BHG5_9PROT</name>